<evidence type="ECO:0000256" key="4">
    <source>
        <dbReference type="ARBA" id="ARBA00023136"/>
    </source>
</evidence>
<proteinExistence type="inferred from homology"/>
<keyword evidence="3" id="KW-0732">Signal</keyword>
<protein>
    <submittedName>
        <fullName evidence="8">RagB/SusD family nutrient uptake outer membrane protein</fullName>
    </submittedName>
</protein>
<comment type="caution">
    <text evidence="8">The sequence shown here is derived from an EMBL/GenBank/DDBJ whole genome shotgun (WGS) entry which is preliminary data.</text>
</comment>
<dbReference type="SUPFAM" id="SSF48452">
    <property type="entry name" value="TPR-like"/>
    <property type="match status" value="1"/>
</dbReference>
<keyword evidence="4" id="KW-0472">Membrane</keyword>
<evidence type="ECO:0000256" key="1">
    <source>
        <dbReference type="ARBA" id="ARBA00004442"/>
    </source>
</evidence>
<dbReference type="InterPro" id="IPR011990">
    <property type="entry name" value="TPR-like_helical_dom_sf"/>
</dbReference>
<evidence type="ECO:0000259" key="7">
    <source>
        <dbReference type="Pfam" id="PF14322"/>
    </source>
</evidence>
<dbReference type="Pfam" id="PF14322">
    <property type="entry name" value="SusD-like_3"/>
    <property type="match status" value="1"/>
</dbReference>
<reference evidence="8 9" key="1">
    <citation type="submission" date="2021-03" db="EMBL/GenBank/DDBJ databases">
        <title>Gelidibacter sp. nov., isolated from costal sediment.</title>
        <authorList>
            <person name="Lun K.-Y."/>
        </authorList>
    </citation>
    <scope>NUCLEOTIDE SEQUENCE [LARGE SCALE GENOMIC DNA]</scope>
    <source>
        <strain evidence="8 9">DF109</strain>
    </source>
</reference>
<evidence type="ECO:0000256" key="5">
    <source>
        <dbReference type="ARBA" id="ARBA00023237"/>
    </source>
</evidence>
<dbReference type="RefSeq" id="WP_208235101.1">
    <property type="nucleotide sequence ID" value="NZ_JAGEVG010000026.1"/>
</dbReference>
<feature type="domain" description="RagB/SusD" evidence="6">
    <location>
        <begin position="284"/>
        <end position="475"/>
    </location>
</feature>
<dbReference type="Gene3D" id="1.25.40.390">
    <property type="match status" value="1"/>
</dbReference>
<dbReference type="PROSITE" id="PS51257">
    <property type="entry name" value="PROKAR_LIPOPROTEIN"/>
    <property type="match status" value="1"/>
</dbReference>
<dbReference type="Proteomes" id="UP000681315">
    <property type="component" value="Unassembled WGS sequence"/>
</dbReference>
<keyword evidence="9" id="KW-1185">Reference proteome</keyword>
<dbReference type="InterPro" id="IPR012944">
    <property type="entry name" value="SusD_RagB_dom"/>
</dbReference>
<evidence type="ECO:0000256" key="2">
    <source>
        <dbReference type="ARBA" id="ARBA00006275"/>
    </source>
</evidence>
<evidence type="ECO:0000313" key="9">
    <source>
        <dbReference type="Proteomes" id="UP000681315"/>
    </source>
</evidence>
<sequence length="511" mass="57194">MKLNILKYITLSGVLLLTSCSSDYLETAPTDSTGVETVFESTANAKLAINGIARIMTNQHLGSQGFNGEGTIKMYYGNYPGNHFVVALPGWASIINSDFHENVTSIYNYYPWHYYYKLIANANEIIHNIDGAAGPQSERDYIKAQALTYRAYSYTMLSQIYGNRWSDSNNGSTKALVLRLEPTNDPMPLASLGDVYTQIYEDLNSAISLFDTSGYTRPAGTNFEIDKSVAHAVYARAAITRADYPNAMSHAEAARANHALMSVSDYKAGFSNPNREWIWSSYGALDETLYFYSYFAYIAYNSSASAVRTYPKRISKELYDQIPDTDIRKDLFLNPEGFSYNTATGAAGADLISNARTRYPALQSNATVFAHMQFKVDANDMPGVGNLNHFRSSEMYLIEAEARYFINSQDPKIAELLEELTAGSGRDPNYTVTATGNDLLAEIKKYRAIELWGEGFDWFDYKRWNDPIERNGVADGGNYLPSLAVTIGPSEKNKWTWKTPQRETDNNDLID</sequence>
<feature type="domain" description="SusD-like N-terminal" evidence="7">
    <location>
        <begin position="74"/>
        <end position="236"/>
    </location>
</feature>
<comment type="subcellular location">
    <subcellularLocation>
        <location evidence="1">Cell outer membrane</location>
    </subcellularLocation>
</comment>
<comment type="similarity">
    <text evidence="2">Belongs to the SusD family.</text>
</comment>
<accession>A0ABS3SWA4</accession>
<keyword evidence="5" id="KW-0998">Cell outer membrane</keyword>
<gene>
    <name evidence="8" type="ORF">J4051_17110</name>
</gene>
<evidence type="ECO:0000259" key="6">
    <source>
        <dbReference type="Pfam" id="PF07980"/>
    </source>
</evidence>
<name>A0ABS3SWA4_9FLAO</name>
<evidence type="ECO:0000256" key="3">
    <source>
        <dbReference type="ARBA" id="ARBA00022729"/>
    </source>
</evidence>
<dbReference type="Pfam" id="PF07980">
    <property type="entry name" value="SusD_RagB"/>
    <property type="match status" value="1"/>
</dbReference>
<evidence type="ECO:0000313" key="8">
    <source>
        <dbReference type="EMBL" id="MBO3099994.1"/>
    </source>
</evidence>
<dbReference type="EMBL" id="JAGEVG010000026">
    <property type="protein sequence ID" value="MBO3099994.1"/>
    <property type="molecule type" value="Genomic_DNA"/>
</dbReference>
<organism evidence="8 9">
    <name type="scientific">Gelidibacter pelagius</name>
    <dbReference type="NCBI Taxonomy" id="2819985"/>
    <lineage>
        <taxon>Bacteria</taxon>
        <taxon>Pseudomonadati</taxon>
        <taxon>Bacteroidota</taxon>
        <taxon>Flavobacteriia</taxon>
        <taxon>Flavobacteriales</taxon>
        <taxon>Flavobacteriaceae</taxon>
        <taxon>Gelidibacter</taxon>
    </lineage>
</organism>
<dbReference type="InterPro" id="IPR033985">
    <property type="entry name" value="SusD-like_N"/>
</dbReference>